<dbReference type="EMBL" id="JAAIUW010000003">
    <property type="protein sequence ID" value="KAF7839290.1"/>
    <property type="molecule type" value="Genomic_DNA"/>
</dbReference>
<evidence type="ECO:0000313" key="2">
    <source>
        <dbReference type="Proteomes" id="UP000634136"/>
    </source>
</evidence>
<comment type="caution">
    <text evidence="1">The sequence shown here is derived from an EMBL/GenBank/DDBJ whole genome shotgun (WGS) entry which is preliminary data.</text>
</comment>
<organism evidence="1 2">
    <name type="scientific">Senna tora</name>
    <dbReference type="NCBI Taxonomy" id="362788"/>
    <lineage>
        <taxon>Eukaryota</taxon>
        <taxon>Viridiplantae</taxon>
        <taxon>Streptophyta</taxon>
        <taxon>Embryophyta</taxon>
        <taxon>Tracheophyta</taxon>
        <taxon>Spermatophyta</taxon>
        <taxon>Magnoliopsida</taxon>
        <taxon>eudicotyledons</taxon>
        <taxon>Gunneridae</taxon>
        <taxon>Pentapetalae</taxon>
        <taxon>rosids</taxon>
        <taxon>fabids</taxon>
        <taxon>Fabales</taxon>
        <taxon>Fabaceae</taxon>
        <taxon>Caesalpinioideae</taxon>
        <taxon>Cassia clade</taxon>
        <taxon>Senna</taxon>
    </lineage>
</organism>
<sequence length="41" mass="4526">MARELATLLLLFKTTKVVIIAIFPHDTHGFSASSNYTHPSP</sequence>
<name>A0A834X7A6_9FABA</name>
<dbReference type="AlphaFoldDB" id="A0A834X7A6"/>
<proteinExistence type="predicted"/>
<gene>
    <name evidence="1" type="ORF">G2W53_007772</name>
</gene>
<keyword evidence="2" id="KW-1185">Reference proteome</keyword>
<evidence type="ECO:0000313" key="1">
    <source>
        <dbReference type="EMBL" id="KAF7839290.1"/>
    </source>
</evidence>
<reference evidence="1" key="1">
    <citation type="submission" date="2020-09" db="EMBL/GenBank/DDBJ databases">
        <title>Genome-Enabled Discovery of Anthraquinone Biosynthesis in Senna tora.</title>
        <authorList>
            <person name="Kang S.-H."/>
            <person name="Pandey R.P."/>
            <person name="Lee C.-M."/>
            <person name="Sim J.-S."/>
            <person name="Jeong J.-T."/>
            <person name="Choi B.-S."/>
            <person name="Jung M."/>
            <person name="Ginzburg D."/>
            <person name="Zhao K."/>
            <person name="Won S.Y."/>
            <person name="Oh T.-J."/>
            <person name="Yu Y."/>
            <person name="Kim N.-H."/>
            <person name="Lee O.R."/>
            <person name="Lee T.-H."/>
            <person name="Bashyal P."/>
            <person name="Kim T.-S."/>
            <person name="Lee W.-H."/>
            <person name="Kawkins C."/>
            <person name="Kim C.-K."/>
            <person name="Kim J.S."/>
            <person name="Ahn B.O."/>
            <person name="Rhee S.Y."/>
            <person name="Sohng J.K."/>
        </authorList>
    </citation>
    <scope>NUCLEOTIDE SEQUENCE</scope>
    <source>
        <tissue evidence="1">Leaf</tissue>
    </source>
</reference>
<protein>
    <submittedName>
        <fullName evidence="1">Uncharacterized protein</fullName>
    </submittedName>
</protein>
<dbReference type="Proteomes" id="UP000634136">
    <property type="component" value="Unassembled WGS sequence"/>
</dbReference>
<accession>A0A834X7A6</accession>